<dbReference type="PANTHER" id="PTHR24220:SF86">
    <property type="entry name" value="ABC TRANSPORTER ABCH.1"/>
    <property type="match status" value="1"/>
</dbReference>
<dbReference type="InterPro" id="IPR003439">
    <property type="entry name" value="ABC_transporter-like_ATP-bd"/>
</dbReference>
<dbReference type="PANTHER" id="PTHR24220">
    <property type="entry name" value="IMPORT ATP-BINDING PROTEIN"/>
    <property type="match status" value="1"/>
</dbReference>
<gene>
    <name evidence="6" type="ORF">A2591_03660</name>
</gene>
<dbReference type="SUPFAM" id="SSF52540">
    <property type="entry name" value="P-loop containing nucleoside triphosphate hydrolases"/>
    <property type="match status" value="1"/>
</dbReference>
<dbReference type="Pfam" id="PF00005">
    <property type="entry name" value="ABC_tran"/>
    <property type="match status" value="1"/>
</dbReference>
<evidence type="ECO:0000256" key="1">
    <source>
        <dbReference type="ARBA" id="ARBA00022448"/>
    </source>
</evidence>
<dbReference type="Gene3D" id="3.40.50.300">
    <property type="entry name" value="P-loop containing nucleotide triphosphate hydrolases"/>
    <property type="match status" value="1"/>
</dbReference>
<dbReference type="GO" id="GO:0022857">
    <property type="term" value="F:transmembrane transporter activity"/>
    <property type="evidence" value="ECO:0007669"/>
    <property type="project" value="UniProtKB-ARBA"/>
</dbReference>
<keyword evidence="3" id="KW-0067">ATP-binding</keyword>
<dbReference type="InterPro" id="IPR015854">
    <property type="entry name" value="ABC_transpr_LolD-like"/>
</dbReference>
<keyword evidence="2" id="KW-0547">Nucleotide-binding</keyword>
<dbReference type="PROSITE" id="PS00211">
    <property type="entry name" value="ABC_TRANSPORTER_1"/>
    <property type="match status" value="1"/>
</dbReference>
<dbReference type="InterPro" id="IPR017871">
    <property type="entry name" value="ABC_transporter-like_CS"/>
</dbReference>
<dbReference type="GO" id="GO:0005886">
    <property type="term" value="C:plasma membrane"/>
    <property type="evidence" value="ECO:0007669"/>
    <property type="project" value="TreeGrafter"/>
</dbReference>
<dbReference type="EMBL" id="MHUZ01000017">
    <property type="protein sequence ID" value="OHA85784.1"/>
    <property type="molecule type" value="Genomic_DNA"/>
</dbReference>
<dbReference type="GO" id="GO:0005524">
    <property type="term" value="F:ATP binding"/>
    <property type="evidence" value="ECO:0007669"/>
    <property type="project" value="UniProtKB-KW"/>
</dbReference>
<feature type="domain" description="ABC transporter" evidence="5">
    <location>
        <begin position="2"/>
        <end position="225"/>
    </location>
</feature>
<dbReference type="Proteomes" id="UP000178168">
    <property type="component" value="Unassembled WGS sequence"/>
</dbReference>
<dbReference type="GO" id="GO:0016887">
    <property type="term" value="F:ATP hydrolysis activity"/>
    <property type="evidence" value="ECO:0007669"/>
    <property type="project" value="InterPro"/>
</dbReference>
<comment type="caution">
    <text evidence="6">The sequence shown here is derived from an EMBL/GenBank/DDBJ whole genome shotgun (WGS) entry which is preliminary data.</text>
</comment>
<sequence>MISVNKLVKRYGSGELELTVLRELTFTIDEGEFVAIVGPSGAGKSTLLYQLSLLDDPTEGTIHLGEIETSGLSEVEKTAFRLHNLGYVFQDYALLPELTALENVALPMLMQGMTLPEAEKQAREALSRTGLGDREQNLPSQLSGGQQQRVSIARAIAHAPRILFADEPTANLDSASARLVIESFLELHREGQTIIMVTHEEEYANMAHRVITLKDGTIVSDERQR</sequence>
<evidence type="ECO:0000259" key="5">
    <source>
        <dbReference type="PROSITE" id="PS50893"/>
    </source>
</evidence>
<evidence type="ECO:0000256" key="2">
    <source>
        <dbReference type="ARBA" id="ARBA00022741"/>
    </source>
</evidence>
<dbReference type="InterPro" id="IPR003593">
    <property type="entry name" value="AAA+_ATPase"/>
</dbReference>
<dbReference type="STRING" id="1802730.A2591_03660"/>
<dbReference type="AlphaFoldDB" id="A0A1G2SL90"/>
<feature type="compositionally biased region" description="Basic and acidic residues" evidence="4">
    <location>
        <begin position="120"/>
        <end position="136"/>
    </location>
</feature>
<evidence type="ECO:0000313" key="6">
    <source>
        <dbReference type="EMBL" id="OHA85784.1"/>
    </source>
</evidence>
<dbReference type="SMART" id="SM00382">
    <property type="entry name" value="AAA"/>
    <property type="match status" value="1"/>
</dbReference>
<protein>
    <submittedName>
        <fullName evidence="6">ABC transporter</fullName>
    </submittedName>
</protein>
<dbReference type="PROSITE" id="PS50893">
    <property type="entry name" value="ABC_TRANSPORTER_2"/>
    <property type="match status" value="1"/>
</dbReference>
<name>A0A1G2SL90_9BACT</name>
<dbReference type="InterPro" id="IPR027417">
    <property type="entry name" value="P-loop_NTPase"/>
</dbReference>
<reference evidence="6 7" key="1">
    <citation type="journal article" date="2016" name="Nat. Commun.">
        <title>Thousands of microbial genomes shed light on interconnected biogeochemical processes in an aquifer system.</title>
        <authorList>
            <person name="Anantharaman K."/>
            <person name="Brown C.T."/>
            <person name="Hug L.A."/>
            <person name="Sharon I."/>
            <person name="Castelle C.J."/>
            <person name="Probst A.J."/>
            <person name="Thomas B.C."/>
            <person name="Singh A."/>
            <person name="Wilkins M.J."/>
            <person name="Karaoz U."/>
            <person name="Brodie E.L."/>
            <person name="Williams K.H."/>
            <person name="Hubbard S.S."/>
            <person name="Banfield J.F."/>
        </authorList>
    </citation>
    <scope>NUCLEOTIDE SEQUENCE [LARGE SCALE GENOMIC DNA]</scope>
</reference>
<feature type="region of interest" description="Disordered" evidence="4">
    <location>
        <begin position="120"/>
        <end position="144"/>
    </location>
</feature>
<evidence type="ECO:0000256" key="3">
    <source>
        <dbReference type="ARBA" id="ARBA00022840"/>
    </source>
</evidence>
<accession>A0A1G2SL90</accession>
<keyword evidence="1" id="KW-0813">Transport</keyword>
<evidence type="ECO:0000256" key="4">
    <source>
        <dbReference type="SAM" id="MobiDB-lite"/>
    </source>
</evidence>
<dbReference type="CDD" id="cd03255">
    <property type="entry name" value="ABC_MJ0796_LolCDE_FtsE"/>
    <property type="match status" value="1"/>
</dbReference>
<dbReference type="GO" id="GO:0098796">
    <property type="term" value="C:membrane protein complex"/>
    <property type="evidence" value="ECO:0007669"/>
    <property type="project" value="UniProtKB-ARBA"/>
</dbReference>
<dbReference type="FunFam" id="3.40.50.300:FF:000032">
    <property type="entry name" value="Export ABC transporter ATP-binding protein"/>
    <property type="match status" value="1"/>
</dbReference>
<organism evidence="6 7">
    <name type="scientific">Candidatus Yonathbacteria bacterium RIFOXYD1_FULL_52_36</name>
    <dbReference type="NCBI Taxonomy" id="1802730"/>
    <lineage>
        <taxon>Bacteria</taxon>
        <taxon>Candidatus Yonathiibacteriota</taxon>
    </lineage>
</organism>
<proteinExistence type="predicted"/>
<dbReference type="InterPro" id="IPR017911">
    <property type="entry name" value="MacB-like_ATP-bd"/>
</dbReference>
<evidence type="ECO:0000313" key="7">
    <source>
        <dbReference type="Proteomes" id="UP000178168"/>
    </source>
</evidence>